<keyword evidence="1" id="KW-0472">Membrane</keyword>
<keyword evidence="1" id="KW-1133">Transmembrane helix</keyword>
<gene>
    <name evidence="2" type="ORF">P8A18_19750</name>
</gene>
<dbReference type="Proteomes" id="UP001239522">
    <property type="component" value="Chromosome"/>
</dbReference>
<accession>A0ABY9HLY3</accession>
<feature type="transmembrane region" description="Helical" evidence="1">
    <location>
        <begin position="71"/>
        <end position="94"/>
    </location>
</feature>
<feature type="transmembrane region" description="Helical" evidence="1">
    <location>
        <begin position="132"/>
        <end position="156"/>
    </location>
</feature>
<organism evidence="2 3">
    <name type="scientific">Streptomyces castrisilvae</name>
    <dbReference type="NCBI Taxonomy" id="3033811"/>
    <lineage>
        <taxon>Bacteria</taxon>
        <taxon>Bacillati</taxon>
        <taxon>Actinomycetota</taxon>
        <taxon>Actinomycetes</taxon>
        <taxon>Kitasatosporales</taxon>
        <taxon>Streptomycetaceae</taxon>
        <taxon>Streptomyces</taxon>
    </lineage>
</organism>
<proteinExistence type="predicted"/>
<feature type="transmembrane region" description="Helical" evidence="1">
    <location>
        <begin position="30"/>
        <end position="59"/>
    </location>
</feature>
<evidence type="ECO:0000256" key="1">
    <source>
        <dbReference type="SAM" id="Phobius"/>
    </source>
</evidence>
<feature type="transmembrane region" description="Helical" evidence="1">
    <location>
        <begin position="100"/>
        <end position="120"/>
    </location>
</feature>
<keyword evidence="1" id="KW-0812">Transmembrane</keyword>
<sequence>MGALLGAEVGGFAELTAEPPAPPDGPGGGILLLPFLACVGVPVALWGSLTVVLPVVWVARRVSGRLTGRDAWWWVPVVAGVLVSVVVAVVGVTLRPGPGSLALTWLTGAVLLTGAALSARDAALHGGRLLRTLGYGALAVVAVFGIGSAAFGAGLFTEYRPPKADASQLTGDWTDGRGGTLRLAADGTALAEGLTDHEAAYEASFGNDTEPDPAEYRCTGTGTWSYEPGDSTTWDQRVRLRVEGCSFGDEADGWRIGGTPERPKLNREYGDLDAPGWYTLTR</sequence>
<name>A0ABY9HLY3_9ACTN</name>
<protein>
    <recommendedName>
        <fullName evidence="4">Integral membrane protein</fullName>
    </recommendedName>
</protein>
<dbReference type="EMBL" id="CP120997">
    <property type="protein sequence ID" value="WLQ35515.1"/>
    <property type="molecule type" value="Genomic_DNA"/>
</dbReference>
<dbReference type="RefSeq" id="WP_306056240.1">
    <property type="nucleotide sequence ID" value="NZ_CP120997.1"/>
</dbReference>
<evidence type="ECO:0008006" key="4">
    <source>
        <dbReference type="Google" id="ProtNLM"/>
    </source>
</evidence>
<keyword evidence="3" id="KW-1185">Reference proteome</keyword>
<reference evidence="2 3" key="1">
    <citation type="submission" date="2023-03" db="EMBL/GenBank/DDBJ databases">
        <title>Isolation and description of six Streptomyces strains from soil environments, able to metabolize different microbial glucans.</title>
        <authorList>
            <person name="Widen T."/>
            <person name="Larsbrink J."/>
        </authorList>
    </citation>
    <scope>NUCLEOTIDE SEQUENCE [LARGE SCALE GENOMIC DNA]</scope>
    <source>
        <strain evidence="2 3">Mut1</strain>
    </source>
</reference>
<evidence type="ECO:0000313" key="2">
    <source>
        <dbReference type="EMBL" id="WLQ35515.1"/>
    </source>
</evidence>
<evidence type="ECO:0000313" key="3">
    <source>
        <dbReference type="Proteomes" id="UP001239522"/>
    </source>
</evidence>